<dbReference type="PANTHER" id="PTHR24193">
    <property type="entry name" value="ANKYRIN REPEAT PROTEIN"/>
    <property type="match status" value="1"/>
</dbReference>
<protein>
    <submittedName>
        <fullName evidence="5">Uncharacterized protein</fullName>
    </submittedName>
</protein>
<dbReference type="Gene3D" id="1.25.40.20">
    <property type="entry name" value="Ankyrin repeat-containing domain"/>
    <property type="match status" value="2"/>
</dbReference>
<organism evidence="5">
    <name type="scientific">Arion vulgaris</name>
    <dbReference type="NCBI Taxonomy" id="1028688"/>
    <lineage>
        <taxon>Eukaryota</taxon>
        <taxon>Metazoa</taxon>
        <taxon>Spiralia</taxon>
        <taxon>Lophotrochozoa</taxon>
        <taxon>Mollusca</taxon>
        <taxon>Gastropoda</taxon>
        <taxon>Heterobranchia</taxon>
        <taxon>Euthyneura</taxon>
        <taxon>Panpulmonata</taxon>
        <taxon>Eupulmonata</taxon>
        <taxon>Stylommatophora</taxon>
        <taxon>Helicina</taxon>
        <taxon>Arionoidea</taxon>
        <taxon>Arionidae</taxon>
        <taxon>Arion</taxon>
    </lineage>
</organism>
<dbReference type="Pfam" id="PF00023">
    <property type="entry name" value="Ank"/>
    <property type="match status" value="1"/>
</dbReference>
<evidence type="ECO:0000256" key="4">
    <source>
        <dbReference type="SAM" id="MobiDB-lite"/>
    </source>
</evidence>
<evidence type="ECO:0000256" key="2">
    <source>
        <dbReference type="ARBA" id="ARBA00023043"/>
    </source>
</evidence>
<dbReference type="SUPFAM" id="SSF48403">
    <property type="entry name" value="Ankyrin repeat"/>
    <property type="match status" value="1"/>
</dbReference>
<dbReference type="EMBL" id="HACG01025939">
    <property type="protein sequence ID" value="CEK72804.1"/>
    <property type="molecule type" value="Transcribed_RNA"/>
</dbReference>
<feature type="non-terminal residue" evidence="5">
    <location>
        <position position="1"/>
    </location>
</feature>
<dbReference type="PROSITE" id="PS50297">
    <property type="entry name" value="ANK_REP_REGION"/>
    <property type="match status" value="1"/>
</dbReference>
<keyword evidence="2 3" id="KW-0040">ANK repeat</keyword>
<dbReference type="InterPro" id="IPR050663">
    <property type="entry name" value="Ankyrin-SOCS_Box"/>
</dbReference>
<evidence type="ECO:0000256" key="3">
    <source>
        <dbReference type="PROSITE-ProRule" id="PRU00023"/>
    </source>
</evidence>
<proteinExistence type="predicted"/>
<dbReference type="InterPro" id="IPR002110">
    <property type="entry name" value="Ankyrin_rpt"/>
</dbReference>
<name>A0A0B6ZW00_9EUPU</name>
<dbReference type="AlphaFoldDB" id="A0A0B6ZW00"/>
<dbReference type="InterPro" id="IPR036770">
    <property type="entry name" value="Ankyrin_rpt-contain_sf"/>
</dbReference>
<dbReference type="GO" id="GO:0005634">
    <property type="term" value="C:nucleus"/>
    <property type="evidence" value="ECO:0007669"/>
    <property type="project" value="TreeGrafter"/>
</dbReference>
<dbReference type="PROSITE" id="PS50088">
    <property type="entry name" value="ANK_REPEAT"/>
    <property type="match status" value="1"/>
</dbReference>
<gene>
    <name evidence="5" type="primary">ORF84032</name>
</gene>
<sequence length="554" mass="61323">QKRQSQQQQIQSLQQQQQQMQSQKQQHKKMQSQQQQQSQQQSTGFQAIFSQSSAVTNPSGFSIDAKSHPGVAMAVSNRSLSPQQHGTLLTMNENAPNLQSSAASTNFISFPGSSSETLASPQLGSRHQQILGTWKKQITETDHNQSNFKRSSTSMDQSTFNIGTTSLQSPAVSAVNEVEEDQGIRSSTEVQLRRYLNDGFPSLDFVDFSHDTFSMSLPDPPGVLSLNQTKTLQSSSKTNQSLSGADKLCEEANKVQSAERNREDVDSDLSVFSVGSDVDMLSFQPDNDGETFLHLLCDMPKEAREKLSSLSSIPGFYEARNLQNNNQETALHIAVKNEDLEIVTYLTSHGADVNIFCISSQKGTRYKTAHPVYRSETVQQTALHEAVELGNTEIVKILLSSENVRVDAKRPDSGLTPLMLALQLHRQSDRKEVILELIKHQASLNQHDTIQGKTPLMYAIQSRDVSLVEQILQQVGAERARVLVNDKAKKDMTCLHFAAAELRLESSQKKRLLRCIIVAGGDASAKNSEGETPRDWAKSDINDVLHNLARLSSS</sequence>
<reference evidence="5" key="1">
    <citation type="submission" date="2014-12" db="EMBL/GenBank/DDBJ databases">
        <title>Insight into the proteome of Arion vulgaris.</title>
        <authorList>
            <person name="Aradska J."/>
            <person name="Bulat T."/>
            <person name="Smidak R."/>
            <person name="Sarate P."/>
            <person name="Gangsoo J."/>
            <person name="Sialana F."/>
            <person name="Bilban M."/>
            <person name="Lubec G."/>
        </authorList>
    </citation>
    <scope>NUCLEOTIDE SEQUENCE</scope>
    <source>
        <tissue evidence="5">Skin</tissue>
    </source>
</reference>
<dbReference type="GO" id="GO:0045944">
    <property type="term" value="P:positive regulation of transcription by RNA polymerase II"/>
    <property type="evidence" value="ECO:0007669"/>
    <property type="project" value="TreeGrafter"/>
</dbReference>
<evidence type="ECO:0000256" key="1">
    <source>
        <dbReference type="ARBA" id="ARBA00022737"/>
    </source>
</evidence>
<feature type="compositionally biased region" description="Low complexity" evidence="4">
    <location>
        <begin position="1"/>
        <end position="24"/>
    </location>
</feature>
<feature type="repeat" description="ANK" evidence="3">
    <location>
        <begin position="326"/>
        <end position="355"/>
    </location>
</feature>
<evidence type="ECO:0000313" key="5">
    <source>
        <dbReference type="EMBL" id="CEK72804.1"/>
    </source>
</evidence>
<dbReference type="GO" id="GO:0000976">
    <property type="term" value="F:transcription cis-regulatory region binding"/>
    <property type="evidence" value="ECO:0007669"/>
    <property type="project" value="TreeGrafter"/>
</dbReference>
<feature type="compositionally biased region" description="Low complexity" evidence="4">
    <location>
        <begin position="31"/>
        <end position="42"/>
    </location>
</feature>
<accession>A0A0B6ZW00</accession>
<dbReference type="SMART" id="SM00248">
    <property type="entry name" value="ANK"/>
    <property type="match status" value="5"/>
</dbReference>
<dbReference type="PANTHER" id="PTHR24193:SF121">
    <property type="entry name" value="ADA2A-CONTAINING COMPLEX COMPONENT 3, ISOFORM D"/>
    <property type="match status" value="1"/>
</dbReference>
<feature type="region of interest" description="Disordered" evidence="4">
    <location>
        <begin position="1"/>
        <end position="45"/>
    </location>
</feature>
<dbReference type="Pfam" id="PF12796">
    <property type="entry name" value="Ank_2"/>
    <property type="match status" value="2"/>
</dbReference>
<keyword evidence="1" id="KW-0677">Repeat</keyword>